<evidence type="ECO:0000313" key="2">
    <source>
        <dbReference type="Proteomes" id="UP000002595"/>
    </source>
</evidence>
<keyword evidence="2" id="KW-1185">Reference proteome</keyword>
<dbReference type="Proteomes" id="UP000002595">
    <property type="component" value="Chromosome"/>
</dbReference>
<reference evidence="1" key="1">
    <citation type="submission" date="2006-12" db="EMBL/GenBank/DDBJ databases">
        <title>Complete sequence of Pyrobaculum islandicum DSM 4184.</title>
        <authorList>
            <person name="Copeland A."/>
            <person name="Lucas S."/>
            <person name="Lapidus A."/>
            <person name="Barry K."/>
            <person name="Detter J.C."/>
            <person name="Glavina del Rio T."/>
            <person name="Dalin E."/>
            <person name="Tice H."/>
            <person name="Pitluck S."/>
            <person name="Meincke L."/>
            <person name="Brettin T."/>
            <person name="Bruce D."/>
            <person name="Han C."/>
            <person name="Tapia R."/>
            <person name="Gilna P."/>
            <person name="Schmutz J."/>
            <person name="Larimer F."/>
            <person name="Land M."/>
            <person name="Hauser L."/>
            <person name="Kyrpides N."/>
            <person name="Mikhailova N."/>
            <person name="Cozen A.E."/>
            <person name="Fitz-Gibbon S.T."/>
            <person name="House C.H."/>
            <person name="Saltikov C."/>
            <person name="Lowe T."/>
            <person name="Richardson P."/>
        </authorList>
    </citation>
    <scope>NUCLEOTIDE SEQUENCE [LARGE SCALE GENOMIC DNA]</scope>
    <source>
        <strain evidence="1">DSM 4184</strain>
    </source>
</reference>
<dbReference type="KEGG" id="pis:Pisl_0013"/>
<sequence length="266" mass="28245">MRKAAYIVLAVLIIGAALYFIHTAPRHGLETISTSQLPTTTTTQTSPAVNTPAVGAVRPSFDIKNYEVNYTVVITVAVGDVSISMRGWSVEGSGALGNYSFGELYATVPPHGPIKLVFKVATEGRVAYIVTCAGGQCQTEVRPANYSTIYLLRGVETSRVEKGPCTYLGYGGVEVEERGRISQEAVAQILGNLAGNGTGVYTTKICEVNGVPLKTAGTAYLNITVYGQRLALTVSIESAAVSAGPFNEDRYRQVLRETKAAQTAKA</sequence>
<dbReference type="EMBL" id="CP000504">
    <property type="protein sequence ID" value="ABL87197.1"/>
    <property type="molecule type" value="Genomic_DNA"/>
</dbReference>
<name>A1RQG5_PYRIL</name>
<protein>
    <submittedName>
        <fullName evidence="1">Uncharacterized protein</fullName>
    </submittedName>
</protein>
<proteinExistence type="predicted"/>
<dbReference type="HOGENOM" id="CLU_091234_0_0_2"/>
<dbReference type="RefSeq" id="WP_011761774.1">
    <property type="nucleotide sequence ID" value="NC_008701.1"/>
</dbReference>
<dbReference type="eggNOG" id="arCOG07483">
    <property type="taxonomic scope" value="Archaea"/>
</dbReference>
<dbReference type="OrthoDB" id="29167at2157"/>
<gene>
    <name evidence="1" type="ordered locus">Pisl_0013</name>
</gene>
<dbReference type="GeneID" id="4617428"/>
<dbReference type="AlphaFoldDB" id="A1RQG5"/>
<organism evidence="1 2">
    <name type="scientific">Pyrobaculum islandicum (strain DSM 4184 / JCM 9189 / GEO3)</name>
    <dbReference type="NCBI Taxonomy" id="384616"/>
    <lineage>
        <taxon>Archaea</taxon>
        <taxon>Thermoproteota</taxon>
        <taxon>Thermoprotei</taxon>
        <taxon>Thermoproteales</taxon>
        <taxon>Thermoproteaceae</taxon>
        <taxon>Pyrobaculum</taxon>
    </lineage>
</organism>
<evidence type="ECO:0000313" key="1">
    <source>
        <dbReference type="EMBL" id="ABL87197.1"/>
    </source>
</evidence>
<accession>A1RQG5</accession>
<dbReference type="STRING" id="384616.Pisl_0013"/>